<reference evidence="3 4" key="1">
    <citation type="submission" date="2023-04" db="EMBL/GenBank/DDBJ databases">
        <title>Halomonas strains isolated from rhizosphere soil.</title>
        <authorList>
            <person name="Xu L."/>
            <person name="Sun J.-Q."/>
        </authorList>
    </citation>
    <scope>NUCLEOTIDE SEQUENCE [LARGE SCALE GENOMIC DNA]</scope>
    <source>
        <strain evidence="3 4">LN1S58</strain>
    </source>
</reference>
<dbReference type="Proteomes" id="UP001244242">
    <property type="component" value="Unassembled WGS sequence"/>
</dbReference>
<evidence type="ECO:0000256" key="1">
    <source>
        <dbReference type="SAM" id="SignalP"/>
    </source>
</evidence>
<organism evidence="3 4">
    <name type="scientific">Halomonas kalidii</name>
    <dbReference type="NCBI Taxonomy" id="3043293"/>
    <lineage>
        <taxon>Bacteria</taxon>
        <taxon>Pseudomonadati</taxon>
        <taxon>Pseudomonadota</taxon>
        <taxon>Gammaproteobacteria</taxon>
        <taxon>Oceanospirillales</taxon>
        <taxon>Halomonadaceae</taxon>
        <taxon>Halomonas</taxon>
    </lineage>
</organism>
<feature type="domain" description="DUF4124" evidence="2">
    <location>
        <begin position="12"/>
        <end position="61"/>
    </location>
</feature>
<evidence type="ECO:0000259" key="2">
    <source>
        <dbReference type="Pfam" id="PF13511"/>
    </source>
</evidence>
<protein>
    <submittedName>
        <fullName evidence="3">DUF4124 domain-containing protein</fullName>
    </submittedName>
</protein>
<dbReference type="EMBL" id="JASCQO010000032">
    <property type="protein sequence ID" value="MDI5933501.1"/>
    <property type="molecule type" value="Genomic_DNA"/>
</dbReference>
<feature type="signal peptide" evidence="1">
    <location>
        <begin position="1"/>
        <end position="20"/>
    </location>
</feature>
<gene>
    <name evidence="3" type="ORF">QLQ84_06815</name>
</gene>
<accession>A0ABT6VL53</accession>
<keyword evidence="4" id="KW-1185">Reference proteome</keyword>
<comment type="caution">
    <text evidence="3">The sequence shown here is derived from an EMBL/GenBank/DDBJ whole genome shotgun (WGS) entry which is preliminary data.</text>
</comment>
<dbReference type="RefSeq" id="WP_282721008.1">
    <property type="nucleotide sequence ID" value="NZ_JASCQO010000032.1"/>
</dbReference>
<sequence>MNKVLVVLALGLAASLAAQAQTVYRTTDAQGNVTFTDNPERGGEEVELTPLTVVPSREVRQERAVPRVDGSGAAAVSASPGQPFMPYDSFRILAPANEETLPTGHAGNVEVELDIVPELREDHRVRLLLNGRVSQSAMHASAFMLTNLDRGEHQLQAELLDAGGEVRHRTSPVTLYVQRASVNLPQNPNRPD</sequence>
<keyword evidence="1" id="KW-0732">Signal</keyword>
<feature type="chain" id="PRO_5045289654" evidence="1">
    <location>
        <begin position="21"/>
        <end position="192"/>
    </location>
</feature>
<proteinExistence type="predicted"/>
<evidence type="ECO:0000313" key="3">
    <source>
        <dbReference type="EMBL" id="MDI5933501.1"/>
    </source>
</evidence>
<name>A0ABT6VL53_9GAMM</name>
<evidence type="ECO:0000313" key="4">
    <source>
        <dbReference type="Proteomes" id="UP001244242"/>
    </source>
</evidence>
<dbReference type="InterPro" id="IPR025392">
    <property type="entry name" value="DUF4124"/>
</dbReference>
<dbReference type="Pfam" id="PF13511">
    <property type="entry name" value="DUF4124"/>
    <property type="match status" value="1"/>
</dbReference>